<reference evidence="2" key="1">
    <citation type="journal article" date="2022" name="Mol. Ecol. Resour.">
        <title>The genomes of chicory, endive, great burdock and yacon provide insights into Asteraceae palaeo-polyploidization history and plant inulin production.</title>
        <authorList>
            <person name="Fan W."/>
            <person name="Wang S."/>
            <person name="Wang H."/>
            <person name="Wang A."/>
            <person name="Jiang F."/>
            <person name="Liu H."/>
            <person name="Zhao H."/>
            <person name="Xu D."/>
            <person name="Zhang Y."/>
        </authorList>
    </citation>
    <scope>NUCLEOTIDE SEQUENCE [LARGE SCALE GENOMIC DNA]</scope>
    <source>
        <strain evidence="2">cv. Niubang</strain>
    </source>
</reference>
<evidence type="ECO:0000313" key="1">
    <source>
        <dbReference type="EMBL" id="KAI3757041.1"/>
    </source>
</evidence>
<comment type="caution">
    <text evidence="1">The sequence shown here is derived from an EMBL/GenBank/DDBJ whole genome shotgun (WGS) entry which is preliminary data.</text>
</comment>
<name>A0ACB9EEA2_ARCLA</name>
<evidence type="ECO:0000313" key="2">
    <source>
        <dbReference type="Proteomes" id="UP001055879"/>
    </source>
</evidence>
<accession>A0ACB9EEA2</accession>
<organism evidence="1 2">
    <name type="scientific">Arctium lappa</name>
    <name type="common">Greater burdock</name>
    <name type="synonym">Lappa major</name>
    <dbReference type="NCBI Taxonomy" id="4217"/>
    <lineage>
        <taxon>Eukaryota</taxon>
        <taxon>Viridiplantae</taxon>
        <taxon>Streptophyta</taxon>
        <taxon>Embryophyta</taxon>
        <taxon>Tracheophyta</taxon>
        <taxon>Spermatophyta</taxon>
        <taxon>Magnoliopsida</taxon>
        <taxon>eudicotyledons</taxon>
        <taxon>Gunneridae</taxon>
        <taxon>Pentapetalae</taxon>
        <taxon>asterids</taxon>
        <taxon>campanulids</taxon>
        <taxon>Asterales</taxon>
        <taxon>Asteraceae</taxon>
        <taxon>Carduoideae</taxon>
        <taxon>Cardueae</taxon>
        <taxon>Arctiinae</taxon>
        <taxon>Arctium</taxon>
    </lineage>
</organism>
<dbReference type="Proteomes" id="UP001055879">
    <property type="component" value="Linkage Group LG02"/>
</dbReference>
<proteinExistence type="predicted"/>
<sequence>MEEPLQITKPSINGKPKILLLYGGLSVLQFIIGSWNHHCWERKSMKWGLKFECYQRIHRLGTWGLKSAWRMRGDNSRRGEKITEGAWGKNSGQRSMSGSPETKSMEVKPSINLSGTAKDAKEAPPLGLVDIGESQRAYIFRVSLPGVCKPQCNVKLDVRVDGRVEIEGLVQDSEFLSNHASNKYKPKVQELAPPGNFNVSFNLPGRVDPRLVSPTFRNTGILEVVVMKHTLPLNQPVNPGTPVSTHL</sequence>
<dbReference type="EMBL" id="CM042048">
    <property type="protein sequence ID" value="KAI3757041.1"/>
    <property type="molecule type" value="Genomic_DNA"/>
</dbReference>
<protein>
    <submittedName>
        <fullName evidence="1">Uncharacterized protein</fullName>
    </submittedName>
</protein>
<reference evidence="1 2" key="2">
    <citation type="journal article" date="2022" name="Mol. Ecol. Resour.">
        <title>The genomes of chicory, endive, great burdock and yacon provide insights into Asteraceae paleo-polyploidization history and plant inulin production.</title>
        <authorList>
            <person name="Fan W."/>
            <person name="Wang S."/>
            <person name="Wang H."/>
            <person name="Wang A."/>
            <person name="Jiang F."/>
            <person name="Liu H."/>
            <person name="Zhao H."/>
            <person name="Xu D."/>
            <person name="Zhang Y."/>
        </authorList>
    </citation>
    <scope>NUCLEOTIDE SEQUENCE [LARGE SCALE GENOMIC DNA]</scope>
    <source>
        <strain evidence="2">cv. Niubang</strain>
    </source>
</reference>
<gene>
    <name evidence="1" type="ORF">L6452_04574</name>
</gene>
<keyword evidence="2" id="KW-1185">Reference proteome</keyword>